<gene>
    <name evidence="1" type="ORF">Moror_16397</name>
</gene>
<protein>
    <submittedName>
        <fullName evidence="1">Uncharacterized protein</fullName>
    </submittedName>
</protein>
<name>V2WVQ5_MONRO</name>
<organism evidence="1 2">
    <name type="scientific">Moniliophthora roreri (strain MCA 2997)</name>
    <name type="common">Cocoa frosty pod rot fungus</name>
    <name type="synonym">Crinipellis roreri</name>
    <dbReference type="NCBI Taxonomy" id="1381753"/>
    <lineage>
        <taxon>Eukaryota</taxon>
        <taxon>Fungi</taxon>
        <taxon>Dikarya</taxon>
        <taxon>Basidiomycota</taxon>
        <taxon>Agaricomycotina</taxon>
        <taxon>Agaricomycetes</taxon>
        <taxon>Agaricomycetidae</taxon>
        <taxon>Agaricales</taxon>
        <taxon>Marasmiineae</taxon>
        <taxon>Marasmiaceae</taxon>
        <taxon>Moniliophthora</taxon>
    </lineage>
</organism>
<proteinExistence type="predicted"/>
<dbReference type="Proteomes" id="UP000017559">
    <property type="component" value="Unassembled WGS sequence"/>
</dbReference>
<dbReference type="KEGG" id="mrr:Moror_16397"/>
<dbReference type="HOGENOM" id="CLU_2413773_0_0_1"/>
<dbReference type="OrthoDB" id="2012278at2759"/>
<comment type="caution">
    <text evidence="1">The sequence shown here is derived from an EMBL/GenBank/DDBJ whole genome shotgun (WGS) entry which is preliminary data.</text>
</comment>
<accession>V2WVQ5</accession>
<keyword evidence="2" id="KW-1185">Reference proteome</keyword>
<dbReference type="AlphaFoldDB" id="V2WVQ5"/>
<evidence type="ECO:0000313" key="2">
    <source>
        <dbReference type="Proteomes" id="UP000017559"/>
    </source>
</evidence>
<sequence>MSPSLRTRLPQDDPESLLSNLLITVRYYEEKITSARAQSANQGMRIIEREIDRDGLVGPNSKATKELKVPTRTDEVVGFSRIVCVDGLALMP</sequence>
<reference evidence="1 2" key="1">
    <citation type="journal article" date="2014" name="BMC Genomics">
        <title>Genome and secretome analysis of the hemibiotrophic fungal pathogen, Moniliophthora roreri, which causes frosty pod rot disease of cacao: mechanisms of the biotrophic and necrotrophic phases.</title>
        <authorList>
            <person name="Meinhardt L.W."/>
            <person name="Costa G.G.L."/>
            <person name="Thomazella D.P.T."/>
            <person name="Teixeira P.J.P.L."/>
            <person name="Carazzolle M.F."/>
            <person name="Schuster S.C."/>
            <person name="Carlson J.E."/>
            <person name="Guiltinan M.J."/>
            <person name="Mieczkowski P."/>
            <person name="Farmer A."/>
            <person name="Ramaraj T."/>
            <person name="Crozier J."/>
            <person name="Davis R.E."/>
            <person name="Shao J."/>
            <person name="Melnick R.L."/>
            <person name="Pereira G.A.G."/>
            <person name="Bailey B.A."/>
        </authorList>
    </citation>
    <scope>NUCLEOTIDE SEQUENCE [LARGE SCALE GENOMIC DNA]</scope>
    <source>
        <strain evidence="1 2">MCA 2997</strain>
    </source>
</reference>
<evidence type="ECO:0000313" key="1">
    <source>
        <dbReference type="EMBL" id="ESK90953.1"/>
    </source>
</evidence>
<dbReference type="EMBL" id="AWSO01000394">
    <property type="protein sequence ID" value="ESK90953.1"/>
    <property type="molecule type" value="Genomic_DNA"/>
</dbReference>